<accession>A0AAE0VR68</accession>
<evidence type="ECO:0000313" key="1">
    <source>
        <dbReference type="EMBL" id="KAK3587174.1"/>
    </source>
</evidence>
<sequence length="98" mass="10926">MRVQMFIDSLPCITIQCYGITCVPKWAQTKDDMSVGSKPVTIDAKLNTYFRTELDNGGSKSFLKAYHSEGCHTIDFGAMENCPRRADIITALKSKDSI</sequence>
<dbReference type="AlphaFoldDB" id="A0AAE0VR68"/>
<reference evidence="1" key="1">
    <citation type="journal article" date="2021" name="Genome Biol. Evol.">
        <title>A High-Quality Reference Genome for a Parasitic Bivalve with Doubly Uniparental Inheritance (Bivalvia: Unionida).</title>
        <authorList>
            <person name="Smith C.H."/>
        </authorList>
    </citation>
    <scope>NUCLEOTIDE SEQUENCE</scope>
    <source>
        <strain evidence="1">CHS0354</strain>
    </source>
</reference>
<proteinExistence type="predicted"/>
<dbReference type="EMBL" id="JAEAOA010001035">
    <property type="protein sequence ID" value="KAK3587174.1"/>
    <property type="molecule type" value="Genomic_DNA"/>
</dbReference>
<organism evidence="1 2">
    <name type="scientific">Potamilus streckersoni</name>
    <dbReference type="NCBI Taxonomy" id="2493646"/>
    <lineage>
        <taxon>Eukaryota</taxon>
        <taxon>Metazoa</taxon>
        <taxon>Spiralia</taxon>
        <taxon>Lophotrochozoa</taxon>
        <taxon>Mollusca</taxon>
        <taxon>Bivalvia</taxon>
        <taxon>Autobranchia</taxon>
        <taxon>Heteroconchia</taxon>
        <taxon>Palaeoheterodonta</taxon>
        <taxon>Unionida</taxon>
        <taxon>Unionoidea</taxon>
        <taxon>Unionidae</taxon>
        <taxon>Ambleminae</taxon>
        <taxon>Lampsilini</taxon>
        <taxon>Potamilus</taxon>
    </lineage>
</organism>
<dbReference type="Proteomes" id="UP001195483">
    <property type="component" value="Unassembled WGS sequence"/>
</dbReference>
<gene>
    <name evidence="1" type="ORF">CHS0354_016870</name>
</gene>
<evidence type="ECO:0000313" key="2">
    <source>
        <dbReference type="Proteomes" id="UP001195483"/>
    </source>
</evidence>
<reference evidence="1" key="3">
    <citation type="submission" date="2023-05" db="EMBL/GenBank/DDBJ databases">
        <authorList>
            <person name="Smith C.H."/>
        </authorList>
    </citation>
    <scope>NUCLEOTIDE SEQUENCE</scope>
    <source>
        <strain evidence="1">CHS0354</strain>
        <tissue evidence="1">Mantle</tissue>
    </source>
</reference>
<protein>
    <submittedName>
        <fullName evidence="1">Uncharacterized protein</fullName>
    </submittedName>
</protein>
<reference evidence="1" key="2">
    <citation type="journal article" date="2021" name="Genome Biol. Evol.">
        <title>Developing a high-quality reference genome for a parasitic bivalve with doubly uniparental inheritance (Bivalvia: Unionida).</title>
        <authorList>
            <person name="Smith C.H."/>
        </authorList>
    </citation>
    <scope>NUCLEOTIDE SEQUENCE</scope>
    <source>
        <strain evidence="1">CHS0354</strain>
        <tissue evidence="1">Mantle</tissue>
    </source>
</reference>
<keyword evidence="2" id="KW-1185">Reference proteome</keyword>
<name>A0AAE0VR68_9BIVA</name>
<comment type="caution">
    <text evidence="1">The sequence shown here is derived from an EMBL/GenBank/DDBJ whole genome shotgun (WGS) entry which is preliminary data.</text>
</comment>